<proteinExistence type="predicted"/>
<feature type="transmembrane region" description="Helical" evidence="1">
    <location>
        <begin position="119"/>
        <end position="138"/>
    </location>
</feature>
<comment type="caution">
    <text evidence="2">The sequence shown here is derived from an EMBL/GenBank/DDBJ whole genome shotgun (WGS) entry which is preliminary data.</text>
</comment>
<evidence type="ECO:0000313" key="2">
    <source>
        <dbReference type="EMBL" id="MBJ7610558.1"/>
    </source>
</evidence>
<sequence>MTTPITRSQPARHLRLRRSRRVLAVGGAAASTLAVWAVANRFAGLEVRLGAGSSIQHIGPLTIVVVSILAGLLAWAVLALFERFVSRRAHPAWVALALAVLVGSLAGPLGAGTSMATKVALVCMHLAAAAVLIPALAARTS</sequence>
<dbReference type="Proteomes" id="UP000614410">
    <property type="component" value="Unassembled WGS sequence"/>
</dbReference>
<keyword evidence="1" id="KW-1133">Transmembrane helix</keyword>
<dbReference type="Pfam" id="PF19545">
    <property type="entry name" value="DUF6069"/>
    <property type="match status" value="1"/>
</dbReference>
<feature type="transmembrane region" description="Helical" evidence="1">
    <location>
        <begin position="21"/>
        <end position="39"/>
    </location>
</feature>
<reference evidence="2 3" key="1">
    <citation type="submission" date="2020-10" db="EMBL/GenBank/DDBJ databases">
        <title>Ca. Dormibacterota MAGs.</title>
        <authorList>
            <person name="Montgomery K."/>
        </authorList>
    </citation>
    <scope>NUCLEOTIDE SEQUENCE [LARGE SCALE GENOMIC DNA]</scope>
    <source>
        <strain evidence="2">Mitchell_Peninsula_5</strain>
    </source>
</reference>
<dbReference type="InterPro" id="IPR045713">
    <property type="entry name" value="DUF6069"/>
</dbReference>
<gene>
    <name evidence="2" type="ORF">JF887_14205</name>
</gene>
<name>A0A934KG08_9BACT</name>
<dbReference type="EMBL" id="JAEKNN010000065">
    <property type="protein sequence ID" value="MBJ7610558.1"/>
    <property type="molecule type" value="Genomic_DNA"/>
</dbReference>
<keyword evidence="1" id="KW-0812">Transmembrane</keyword>
<protein>
    <submittedName>
        <fullName evidence="2">Uncharacterized protein</fullName>
    </submittedName>
</protein>
<feature type="transmembrane region" description="Helical" evidence="1">
    <location>
        <begin position="93"/>
        <end position="113"/>
    </location>
</feature>
<dbReference type="AlphaFoldDB" id="A0A934KG08"/>
<accession>A0A934KG08</accession>
<feature type="transmembrane region" description="Helical" evidence="1">
    <location>
        <begin position="59"/>
        <end position="81"/>
    </location>
</feature>
<evidence type="ECO:0000313" key="3">
    <source>
        <dbReference type="Proteomes" id="UP000614410"/>
    </source>
</evidence>
<keyword evidence="1" id="KW-0472">Membrane</keyword>
<evidence type="ECO:0000256" key="1">
    <source>
        <dbReference type="SAM" id="Phobius"/>
    </source>
</evidence>
<organism evidence="2 3">
    <name type="scientific">Candidatus Amunia macphersoniae</name>
    <dbReference type="NCBI Taxonomy" id="3127014"/>
    <lineage>
        <taxon>Bacteria</taxon>
        <taxon>Bacillati</taxon>
        <taxon>Candidatus Dormiibacterota</taxon>
        <taxon>Candidatus Dormibacteria</taxon>
        <taxon>Candidatus Aeolococcales</taxon>
        <taxon>Candidatus Aeolococcaceae</taxon>
        <taxon>Candidatus Amunia</taxon>
    </lineage>
</organism>